<keyword evidence="2" id="KW-1003">Cell membrane</keyword>
<feature type="transmembrane region" description="Helical" evidence="6">
    <location>
        <begin position="12"/>
        <end position="33"/>
    </location>
</feature>
<comment type="caution">
    <text evidence="7">The sequence shown here is derived from an EMBL/GenBank/DDBJ whole genome shotgun (WGS) entry which is preliminary data.</text>
</comment>
<feature type="transmembrane region" description="Helical" evidence="6">
    <location>
        <begin position="190"/>
        <end position="211"/>
    </location>
</feature>
<protein>
    <submittedName>
        <fullName evidence="7">Uncharacterized protein</fullName>
    </submittedName>
</protein>
<dbReference type="PANTHER" id="PTHR30086">
    <property type="entry name" value="ARGININE EXPORTER PROTEIN ARGO"/>
    <property type="match status" value="1"/>
</dbReference>
<dbReference type="RefSeq" id="WP_194847091.1">
    <property type="nucleotide sequence ID" value="NZ_JAAEJV010000004.1"/>
</dbReference>
<sequence length="214" mass="23872">MLKQSTEETIFFLLGLSYLLAVISPGPSLAVIAKNSLSISSRAGFLTAVGTTCGIAFQAFYSLAGLSFLQNSPRLLSILNVLLGIYLIYLSIKFLFLEKKAKRAPDTSKEKNRSLSYFHHIKEGFLVDVLNPLALVFFLAIFSSYTNPNDPTFLKFAYWIEIVVIGFLWFGGVSLLLSHSKLRNILVLKLRKPMMIIMSSVLFLLGIKLTISCF</sequence>
<keyword evidence="3 6" id="KW-0812">Transmembrane</keyword>
<evidence type="ECO:0000256" key="1">
    <source>
        <dbReference type="ARBA" id="ARBA00004651"/>
    </source>
</evidence>
<keyword evidence="8" id="KW-1185">Reference proteome</keyword>
<dbReference type="PANTHER" id="PTHR30086:SF20">
    <property type="entry name" value="ARGININE EXPORTER PROTEIN ARGO-RELATED"/>
    <property type="match status" value="1"/>
</dbReference>
<evidence type="ECO:0000256" key="2">
    <source>
        <dbReference type="ARBA" id="ARBA00022475"/>
    </source>
</evidence>
<reference evidence="7 8" key="1">
    <citation type="submission" date="2020-01" db="EMBL/GenBank/DDBJ databases">
        <title>Draft genome sequence of Cand. Neptunochlamydia vexilliferae K9.</title>
        <authorList>
            <person name="Schulz F."/>
            <person name="Koestlbacher S."/>
            <person name="Wascher F."/>
            <person name="Pizzetti I."/>
            <person name="Horn M."/>
        </authorList>
    </citation>
    <scope>NUCLEOTIDE SEQUENCE [LARGE SCALE GENOMIC DNA]</scope>
    <source>
        <strain evidence="7 8">K9</strain>
    </source>
</reference>
<gene>
    <name evidence="7" type="ORF">NEPTK9_000302</name>
</gene>
<organism evidence="7 8">
    <name type="scientific">Candidatus Neptunichlamydia vexilliferae</name>
    <dbReference type="NCBI Taxonomy" id="1651774"/>
    <lineage>
        <taxon>Bacteria</taxon>
        <taxon>Pseudomonadati</taxon>
        <taxon>Chlamydiota</taxon>
        <taxon>Chlamydiia</taxon>
        <taxon>Parachlamydiales</taxon>
        <taxon>Simkaniaceae</taxon>
        <taxon>Candidatus Neptunichlamydia</taxon>
    </lineage>
</organism>
<evidence type="ECO:0000256" key="4">
    <source>
        <dbReference type="ARBA" id="ARBA00022989"/>
    </source>
</evidence>
<feature type="transmembrane region" description="Helical" evidence="6">
    <location>
        <begin position="157"/>
        <end position="178"/>
    </location>
</feature>
<dbReference type="Pfam" id="PF01810">
    <property type="entry name" value="LysE"/>
    <property type="match status" value="1"/>
</dbReference>
<evidence type="ECO:0000313" key="7">
    <source>
        <dbReference type="EMBL" id="MBF5058803.1"/>
    </source>
</evidence>
<dbReference type="InterPro" id="IPR001123">
    <property type="entry name" value="LeuE-type"/>
</dbReference>
<keyword evidence="5 6" id="KW-0472">Membrane</keyword>
<feature type="transmembrane region" description="Helical" evidence="6">
    <location>
        <begin position="125"/>
        <end position="145"/>
    </location>
</feature>
<accession>A0ABS0AXE7</accession>
<comment type="subcellular location">
    <subcellularLocation>
        <location evidence="1">Cell membrane</location>
        <topology evidence="1">Multi-pass membrane protein</topology>
    </subcellularLocation>
</comment>
<dbReference type="Proteomes" id="UP001194714">
    <property type="component" value="Unassembled WGS sequence"/>
</dbReference>
<evidence type="ECO:0000256" key="6">
    <source>
        <dbReference type="SAM" id="Phobius"/>
    </source>
</evidence>
<keyword evidence="4 6" id="KW-1133">Transmembrane helix</keyword>
<dbReference type="EMBL" id="JAAEJV010000004">
    <property type="protein sequence ID" value="MBF5058803.1"/>
    <property type="molecule type" value="Genomic_DNA"/>
</dbReference>
<evidence type="ECO:0000256" key="3">
    <source>
        <dbReference type="ARBA" id="ARBA00022692"/>
    </source>
</evidence>
<name>A0ABS0AXE7_9BACT</name>
<feature type="transmembrane region" description="Helical" evidence="6">
    <location>
        <begin position="45"/>
        <end position="69"/>
    </location>
</feature>
<evidence type="ECO:0000313" key="8">
    <source>
        <dbReference type="Proteomes" id="UP001194714"/>
    </source>
</evidence>
<evidence type="ECO:0000256" key="5">
    <source>
        <dbReference type="ARBA" id="ARBA00023136"/>
    </source>
</evidence>
<proteinExistence type="predicted"/>
<feature type="transmembrane region" description="Helical" evidence="6">
    <location>
        <begin position="75"/>
        <end position="96"/>
    </location>
</feature>